<dbReference type="SUPFAM" id="SSF50729">
    <property type="entry name" value="PH domain-like"/>
    <property type="match status" value="1"/>
</dbReference>
<dbReference type="SMART" id="SM00233">
    <property type="entry name" value="PH"/>
    <property type="match status" value="1"/>
</dbReference>
<feature type="domain" description="Ras-GAP" evidence="10">
    <location>
        <begin position="615"/>
        <end position="809"/>
    </location>
</feature>
<sequence>MAADVPFTDGNDDLNSRFAELELTEEHIDNELNAPDEKLWYHGRLDRQSAEECLLKNGKVGSYLIRESDSKPGSFVLSYLGQSGPPTHFRIIAMCGDYYIGGRQFESLSDLIGYYTTCSCLIKNEQLRYPVPPAEPVNDRRRVLAMLSYRKMPESDELNFDKGDTFIVQNELENNWLWVTAERTKESGLVPAQFVEELTCNGDPVEALPYFHGNITKDEAVDKLLKAGEGSYLVRPSENSPGDYSLFFLCGKEVRRFRIDKKGRYLHLGGRYFDSLDDIIKRYTSEEIVEGSKLISAVYRSNRHFSNIDDRFEAVDGTDETYSSIRQSSGPSLLTRSNDRIDMTGFLNKRSDRKKIWKPFYFVLNGTDKYLYYFENDKKSKPKGIIDLSYSALYPVHDSLFGRANCFQIVSNYDNINEQICYVCADSSDLTQKWIQFLKPYCDNSRGTRSPGHHAALKEFHKLEVSILDAHRFPPKFLNHPYCVLALNGVRVGKTDVGEGSNPFWSADFFLDDIPPTVESFTVLLFNKIKRLKDTEIASVTISLSELSGRGYVDDAYTLQPVAGTKYEVGSLRLKSRYQHEIIMPQDEYTSLKELLLDDGYEHILTLAQVSGESERTTLAYALLQIFRHEKKEAGLLCTLNDKEIEKEAEVSTLFRAGSLATTLMVQYMKMTSTAFVQKAVKESVQKIVELKQSCELDPKFLENSTDQQSNSEFFLRLLTEVVESIFSSIDVCPVTLRYVCNCLQKRAKTKWPGDETVKTRVVSGFIFLRLLCPAILNPKSFNLVTENPSETAARTLKLVAKALQNLANLVDVGPKEAYMEVVQPFVKKNKDRMISYLDELSSVQREPSVHEILPGDPARELATIHHLCDTHLEALKDIMQRQVSTRKIVVVTEMLTNHKKRYMGDS</sequence>
<evidence type="ECO:0000256" key="3">
    <source>
        <dbReference type="ARBA" id="ARBA00022999"/>
    </source>
</evidence>
<organism evidence="11 12">
    <name type="scientific">Biomphalaria glabrata</name>
    <name type="common">Bloodfluke planorb</name>
    <name type="synonym">Freshwater snail</name>
    <dbReference type="NCBI Taxonomy" id="6526"/>
    <lineage>
        <taxon>Eukaryota</taxon>
        <taxon>Metazoa</taxon>
        <taxon>Spiralia</taxon>
        <taxon>Lophotrochozoa</taxon>
        <taxon>Mollusca</taxon>
        <taxon>Gastropoda</taxon>
        <taxon>Heterobranchia</taxon>
        <taxon>Euthyneura</taxon>
        <taxon>Panpulmonata</taxon>
        <taxon>Hygrophila</taxon>
        <taxon>Lymnaeoidea</taxon>
        <taxon>Planorbidae</taxon>
        <taxon>Biomphalaria</taxon>
    </lineage>
</organism>
<dbReference type="PANTHER" id="PTHR10194">
    <property type="entry name" value="RAS GTPASE-ACTIVATING PROTEINS"/>
    <property type="match status" value="1"/>
</dbReference>
<dbReference type="Gene3D" id="2.60.40.150">
    <property type="entry name" value="C2 domain"/>
    <property type="match status" value="1"/>
</dbReference>
<dbReference type="InterPro" id="IPR039360">
    <property type="entry name" value="Ras_GTPase"/>
</dbReference>
<dbReference type="Pfam" id="PF00168">
    <property type="entry name" value="C2"/>
    <property type="match status" value="1"/>
</dbReference>
<dbReference type="PROSITE" id="PS50002">
    <property type="entry name" value="SH3"/>
    <property type="match status" value="1"/>
</dbReference>
<dbReference type="SMART" id="SM00252">
    <property type="entry name" value="SH2"/>
    <property type="match status" value="2"/>
</dbReference>
<dbReference type="InterPro" id="IPR035892">
    <property type="entry name" value="C2_domain_sf"/>
</dbReference>
<dbReference type="VEuPathDB" id="VectorBase:BGLAX_030498"/>
<name>A0A2C9JJL6_BIOGL</name>
<dbReference type="InterPro" id="IPR000980">
    <property type="entry name" value="SH2"/>
</dbReference>
<dbReference type="KEGG" id="bgt:106072100"/>
<dbReference type="VEuPathDB" id="VectorBase:BGLB003481"/>
<dbReference type="GO" id="GO:0005096">
    <property type="term" value="F:GTPase activator activity"/>
    <property type="evidence" value="ECO:0007669"/>
    <property type="project" value="UniProtKB-KW"/>
</dbReference>
<proteinExistence type="predicted"/>
<evidence type="ECO:0000259" key="9">
    <source>
        <dbReference type="PROSITE" id="PS50004"/>
    </source>
</evidence>
<dbReference type="Pfam" id="PF00017">
    <property type="entry name" value="SH2"/>
    <property type="match status" value="2"/>
</dbReference>
<evidence type="ECO:0000256" key="2">
    <source>
        <dbReference type="ARBA" id="ARBA00022468"/>
    </source>
</evidence>
<dbReference type="PROSITE" id="PS00509">
    <property type="entry name" value="RAS_GTPASE_ACTIV_1"/>
    <property type="match status" value="1"/>
</dbReference>
<dbReference type="SMART" id="SM00326">
    <property type="entry name" value="SH3"/>
    <property type="match status" value="1"/>
</dbReference>
<dbReference type="Pfam" id="PF00018">
    <property type="entry name" value="SH3_1"/>
    <property type="match status" value="1"/>
</dbReference>
<dbReference type="Gene3D" id="2.30.29.30">
    <property type="entry name" value="Pleckstrin-homology domain (PH domain)/Phosphotyrosine-binding domain (PTB)"/>
    <property type="match status" value="1"/>
</dbReference>
<keyword evidence="1 5" id="KW-0728">SH3 domain</keyword>
<dbReference type="PRINTS" id="PR00401">
    <property type="entry name" value="SH2DOMAIN"/>
</dbReference>
<dbReference type="SMART" id="SM00323">
    <property type="entry name" value="RasGAP"/>
    <property type="match status" value="1"/>
</dbReference>
<evidence type="ECO:0000259" key="8">
    <source>
        <dbReference type="PROSITE" id="PS50003"/>
    </source>
</evidence>
<evidence type="ECO:0000313" key="11">
    <source>
        <dbReference type="EnsemblMetazoa" id="BGLB003481-PB"/>
    </source>
</evidence>
<dbReference type="InterPro" id="IPR001849">
    <property type="entry name" value="PH_domain"/>
</dbReference>
<evidence type="ECO:0000259" key="6">
    <source>
        <dbReference type="PROSITE" id="PS50001"/>
    </source>
</evidence>
<evidence type="ECO:0000259" key="7">
    <source>
        <dbReference type="PROSITE" id="PS50002"/>
    </source>
</evidence>
<dbReference type="InterPro" id="IPR023152">
    <property type="entry name" value="RasGAP_CS"/>
</dbReference>
<dbReference type="Gene3D" id="1.10.506.10">
    <property type="entry name" value="GTPase Activation - p120gap, domain 1"/>
    <property type="match status" value="2"/>
</dbReference>
<dbReference type="InterPro" id="IPR000008">
    <property type="entry name" value="C2_dom"/>
</dbReference>
<dbReference type="SUPFAM" id="SSF48350">
    <property type="entry name" value="GTPase activation domain, GAP"/>
    <property type="match status" value="1"/>
</dbReference>
<dbReference type="Gene3D" id="2.30.30.40">
    <property type="entry name" value="SH3 Domains"/>
    <property type="match status" value="1"/>
</dbReference>
<dbReference type="InterPro" id="IPR001936">
    <property type="entry name" value="RasGAP_dom"/>
</dbReference>
<dbReference type="InterPro" id="IPR008936">
    <property type="entry name" value="Rho_GTPase_activation_prot"/>
</dbReference>
<evidence type="ECO:0000256" key="5">
    <source>
        <dbReference type="PROSITE-ProRule" id="PRU00192"/>
    </source>
</evidence>
<dbReference type="PROSITE" id="PS50001">
    <property type="entry name" value="SH2"/>
    <property type="match status" value="2"/>
</dbReference>
<dbReference type="PROSITE" id="PS50003">
    <property type="entry name" value="PH_DOMAIN"/>
    <property type="match status" value="1"/>
</dbReference>
<keyword evidence="3 4" id="KW-0727">SH2 domain</keyword>
<keyword evidence="2" id="KW-0343">GTPase activation</keyword>
<dbReference type="Proteomes" id="UP000076420">
    <property type="component" value="Unassembled WGS sequence"/>
</dbReference>
<feature type="domain" description="SH2" evidence="6">
    <location>
        <begin position="40"/>
        <end position="131"/>
    </location>
</feature>
<dbReference type="PROSITE" id="PS50004">
    <property type="entry name" value="C2"/>
    <property type="match status" value="1"/>
</dbReference>
<dbReference type="SUPFAM" id="SSF49562">
    <property type="entry name" value="C2 domain (Calcium/lipid-binding domain, CaLB)"/>
    <property type="match status" value="1"/>
</dbReference>
<evidence type="ECO:0008006" key="13">
    <source>
        <dbReference type="Google" id="ProtNLM"/>
    </source>
</evidence>
<dbReference type="Pfam" id="PF00616">
    <property type="entry name" value="RasGAP"/>
    <property type="match status" value="1"/>
</dbReference>
<reference evidence="11" key="1">
    <citation type="submission" date="2020-05" db="UniProtKB">
        <authorList>
            <consortium name="EnsemblMetazoa"/>
        </authorList>
    </citation>
    <scope>IDENTIFICATION</scope>
    <source>
        <strain evidence="11">BB02</strain>
    </source>
</reference>
<feature type="domain" description="PH" evidence="8">
    <location>
        <begin position="340"/>
        <end position="443"/>
    </location>
</feature>
<feature type="domain" description="C2" evidence="9">
    <location>
        <begin position="449"/>
        <end position="557"/>
    </location>
</feature>
<dbReference type="InterPro" id="IPR011993">
    <property type="entry name" value="PH-like_dom_sf"/>
</dbReference>
<feature type="domain" description="SH2" evidence="6">
    <location>
        <begin position="210"/>
        <end position="298"/>
    </location>
</feature>
<dbReference type="PROSITE" id="PS50018">
    <property type="entry name" value="RAS_GTPASE_ACTIV_2"/>
    <property type="match status" value="1"/>
</dbReference>
<dbReference type="InterPro" id="IPR001452">
    <property type="entry name" value="SH3_domain"/>
</dbReference>
<dbReference type="STRING" id="6526.A0A2C9JJL6"/>
<dbReference type="SMART" id="SM00239">
    <property type="entry name" value="C2"/>
    <property type="match status" value="1"/>
</dbReference>
<feature type="domain" description="SH3" evidence="7">
    <location>
        <begin position="138"/>
        <end position="200"/>
    </location>
</feature>
<gene>
    <name evidence="11" type="primary">106072100</name>
</gene>
<evidence type="ECO:0000313" key="12">
    <source>
        <dbReference type="Proteomes" id="UP000076420"/>
    </source>
</evidence>
<dbReference type="RefSeq" id="XP_013087831.2">
    <property type="nucleotide sequence ID" value="XM_013232377.2"/>
</dbReference>
<dbReference type="SUPFAM" id="SSF55550">
    <property type="entry name" value="SH2 domain"/>
    <property type="match status" value="2"/>
</dbReference>
<evidence type="ECO:0000259" key="10">
    <source>
        <dbReference type="PROSITE" id="PS50018"/>
    </source>
</evidence>
<dbReference type="EnsemblMetazoa" id="BGLB003481-RB">
    <property type="protein sequence ID" value="BGLB003481-PB"/>
    <property type="gene ID" value="BGLB003481"/>
</dbReference>
<dbReference type="InterPro" id="IPR036860">
    <property type="entry name" value="SH2_dom_sf"/>
</dbReference>
<dbReference type="Pfam" id="PF00169">
    <property type="entry name" value="PH"/>
    <property type="match status" value="1"/>
</dbReference>
<dbReference type="OrthoDB" id="1562946at2759"/>
<evidence type="ECO:0000256" key="4">
    <source>
        <dbReference type="PROSITE-ProRule" id="PRU00191"/>
    </source>
</evidence>
<evidence type="ECO:0000256" key="1">
    <source>
        <dbReference type="ARBA" id="ARBA00022443"/>
    </source>
</evidence>
<accession>A0A2C9JJL6</accession>
<dbReference type="PANTHER" id="PTHR10194:SF146">
    <property type="entry name" value="RAS GTPASE-ACTIVATING PROTEIN 1"/>
    <property type="match status" value="1"/>
</dbReference>
<protein>
    <recommendedName>
        <fullName evidence="13">Ras GTPase-activating protein 1</fullName>
    </recommendedName>
</protein>
<dbReference type="Gene3D" id="3.30.505.10">
    <property type="entry name" value="SH2 domain"/>
    <property type="match status" value="2"/>
</dbReference>
<dbReference type="AlphaFoldDB" id="A0A2C9JJL6"/>